<evidence type="ECO:0000256" key="9">
    <source>
        <dbReference type="SAM" id="Phobius"/>
    </source>
</evidence>
<dbReference type="GO" id="GO:0005811">
    <property type="term" value="C:lipid droplet"/>
    <property type="evidence" value="ECO:0007669"/>
    <property type="project" value="UniProtKB-SubCell"/>
</dbReference>
<dbReference type="SMART" id="SM00546">
    <property type="entry name" value="CUE"/>
    <property type="match status" value="1"/>
</dbReference>
<evidence type="ECO:0000256" key="6">
    <source>
        <dbReference type="ARBA" id="ARBA00035634"/>
    </source>
</evidence>
<protein>
    <recommendedName>
        <fullName evidence="7">Lipid droplet-regulating VLDL assembly factor AUP1</fullName>
    </recommendedName>
    <alternativeName>
        <fullName evidence="8">Ancient ubiquitous protein 1</fullName>
    </alternativeName>
</protein>
<comment type="caution">
    <text evidence="11">The sequence shown here is derived from an EMBL/GenBank/DDBJ whole genome shotgun (WGS) entry which is preliminary data.</text>
</comment>
<keyword evidence="9" id="KW-1133">Transmembrane helix</keyword>
<sequence>MSTVELKTLFYESRYPSGWATVCLLLYAPIGLILVVLRTFIALQALVAAAVLPELSSVRRFVLRSMCVVLGIVVKEENVSQRNENARVIVSNHVSPCDHLAVHVLSSCVTPCTWGQPAPIFRVIGVKDFNLSQGVDAVVTKINHHLEQYSTPVLVLPEGSTTSGKTGLLKFAVWPFRIRRSVQPVLLKVWRPYVTQVAPTALVSSFWADIFWFLFSPSTVFTVRYLPVAEQEEEETDLQFSVRVQQMMADALGVVATKYTSGDKAEYEKRYILELNRPVPSYSSNSELQRMARQVRDVLPHVPYDVVVRDLSRTRSIDVTITNILEGHISFTPLPEPQHEPVHVLGTQTTDENSVSFVAPTTSTQGTSFLDTSAPSFPRSAQERMLSFNERKARLIENARQKYIEKHGLKLVGFNC</sequence>
<dbReference type="Proteomes" id="UP001378592">
    <property type="component" value="Unassembled WGS sequence"/>
</dbReference>
<evidence type="ECO:0000256" key="7">
    <source>
        <dbReference type="ARBA" id="ARBA00035685"/>
    </source>
</evidence>
<keyword evidence="3" id="KW-0551">Lipid droplet</keyword>
<comment type="subcellular location">
    <subcellularLocation>
        <location evidence="1">Endoplasmic reticulum membrane</location>
        <topology evidence="1">Peripheral membrane protein</topology>
    </subcellularLocation>
    <subcellularLocation>
        <location evidence="2">Lipid droplet</location>
    </subcellularLocation>
</comment>
<dbReference type="GO" id="GO:0005789">
    <property type="term" value="C:endoplasmic reticulum membrane"/>
    <property type="evidence" value="ECO:0007669"/>
    <property type="project" value="UniProtKB-SubCell"/>
</dbReference>
<dbReference type="EMBL" id="JAZDUA010000165">
    <property type="protein sequence ID" value="KAK7865797.1"/>
    <property type="molecule type" value="Genomic_DNA"/>
</dbReference>
<organism evidence="11 12">
    <name type="scientific">Gryllus longicercus</name>
    <dbReference type="NCBI Taxonomy" id="2509291"/>
    <lineage>
        <taxon>Eukaryota</taxon>
        <taxon>Metazoa</taxon>
        <taxon>Ecdysozoa</taxon>
        <taxon>Arthropoda</taxon>
        <taxon>Hexapoda</taxon>
        <taxon>Insecta</taxon>
        <taxon>Pterygota</taxon>
        <taxon>Neoptera</taxon>
        <taxon>Polyneoptera</taxon>
        <taxon>Orthoptera</taxon>
        <taxon>Ensifera</taxon>
        <taxon>Gryllidea</taxon>
        <taxon>Grylloidea</taxon>
        <taxon>Gryllidae</taxon>
        <taxon>Gryllinae</taxon>
        <taxon>Gryllus</taxon>
    </lineage>
</organism>
<dbReference type="PANTHER" id="PTHR15486:SF96">
    <property type="entry name" value="LIPID DROPLET-REGULATING VLDL ASSEMBLY FACTOR AUP1"/>
    <property type="match status" value="1"/>
</dbReference>
<dbReference type="Gene3D" id="1.10.8.10">
    <property type="entry name" value="DNA helicase RuvA subunit, C-terminal domain"/>
    <property type="match status" value="1"/>
</dbReference>
<comment type="similarity">
    <text evidence="6">Belongs to the AUP1 family.</text>
</comment>
<dbReference type="GO" id="GO:0043130">
    <property type="term" value="F:ubiquitin binding"/>
    <property type="evidence" value="ECO:0007669"/>
    <property type="project" value="InterPro"/>
</dbReference>
<feature type="domain" description="CUE" evidence="10">
    <location>
        <begin position="287"/>
        <end position="329"/>
    </location>
</feature>
<dbReference type="CDD" id="cd14420">
    <property type="entry name" value="CUE_AUP1"/>
    <property type="match status" value="1"/>
</dbReference>
<keyword evidence="5 9" id="KW-0472">Membrane</keyword>
<feature type="transmembrane region" description="Helical" evidence="9">
    <location>
        <begin position="19"/>
        <end position="52"/>
    </location>
</feature>
<accession>A0AAN9Z7L5</accession>
<dbReference type="AlphaFoldDB" id="A0AAN9Z7L5"/>
<evidence type="ECO:0000259" key="10">
    <source>
        <dbReference type="PROSITE" id="PS51140"/>
    </source>
</evidence>
<evidence type="ECO:0000256" key="8">
    <source>
        <dbReference type="ARBA" id="ARBA00035713"/>
    </source>
</evidence>
<dbReference type="PANTHER" id="PTHR15486">
    <property type="entry name" value="ANCIENT UBIQUITOUS PROTEIN"/>
    <property type="match status" value="1"/>
</dbReference>
<evidence type="ECO:0000313" key="11">
    <source>
        <dbReference type="EMBL" id="KAK7865797.1"/>
    </source>
</evidence>
<name>A0AAN9Z7L5_9ORTH</name>
<dbReference type="Pfam" id="PF02845">
    <property type="entry name" value="CUE"/>
    <property type="match status" value="1"/>
</dbReference>
<dbReference type="GO" id="GO:0036503">
    <property type="term" value="P:ERAD pathway"/>
    <property type="evidence" value="ECO:0007669"/>
    <property type="project" value="InterPro"/>
</dbReference>
<dbReference type="InterPro" id="IPR003892">
    <property type="entry name" value="CUE"/>
</dbReference>
<dbReference type="InterPro" id="IPR048056">
    <property type="entry name" value="AUP1_CUE"/>
</dbReference>
<evidence type="ECO:0000256" key="3">
    <source>
        <dbReference type="ARBA" id="ARBA00022677"/>
    </source>
</evidence>
<evidence type="ECO:0000256" key="2">
    <source>
        <dbReference type="ARBA" id="ARBA00004502"/>
    </source>
</evidence>
<gene>
    <name evidence="11" type="ORF">R5R35_001262</name>
</gene>
<proteinExistence type="inferred from homology"/>
<dbReference type="PROSITE" id="PS51140">
    <property type="entry name" value="CUE"/>
    <property type="match status" value="1"/>
</dbReference>
<reference evidence="11 12" key="1">
    <citation type="submission" date="2024-03" db="EMBL/GenBank/DDBJ databases">
        <title>The genome assembly and annotation of the cricket Gryllus longicercus Weissman &amp; Gray.</title>
        <authorList>
            <person name="Szrajer S."/>
            <person name="Gray D."/>
            <person name="Ylla G."/>
        </authorList>
    </citation>
    <scope>NUCLEOTIDE SEQUENCE [LARGE SCALE GENOMIC DNA]</scope>
    <source>
        <strain evidence="11">DAG 2021-001</strain>
        <tissue evidence="11">Whole body minus gut</tissue>
    </source>
</reference>
<keyword evidence="12" id="KW-1185">Reference proteome</keyword>
<evidence type="ECO:0000256" key="4">
    <source>
        <dbReference type="ARBA" id="ARBA00022824"/>
    </source>
</evidence>
<keyword evidence="4" id="KW-0256">Endoplasmic reticulum</keyword>
<keyword evidence="9" id="KW-0812">Transmembrane</keyword>
<evidence type="ECO:0000256" key="1">
    <source>
        <dbReference type="ARBA" id="ARBA00004406"/>
    </source>
</evidence>
<evidence type="ECO:0000313" key="12">
    <source>
        <dbReference type="Proteomes" id="UP001378592"/>
    </source>
</evidence>
<evidence type="ECO:0000256" key="5">
    <source>
        <dbReference type="ARBA" id="ARBA00023136"/>
    </source>
</evidence>